<reference evidence="2" key="1">
    <citation type="submission" date="2023-10" db="EMBL/GenBank/DDBJ databases">
        <authorList>
            <person name="Domelevo Entfellner J.-B."/>
        </authorList>
    </citation>
    <scope>NUCLEOTIDE SEQUENCE</scope>
</reference>
<feature type="region of interest" description="Disordered" evidence="1">
    <location>
        <begin position="17"/>
        <end position="61"/>
    </location>
</feature>
<name>A0AA86SYX2_9FABA</name>
<dbReference type="Proteomes" id="UP001189624">
    <property type="component" value="Chromosome 6"/>
</dbReference>
<evidence type="ECO:0000313" key="2">
    <source>
        <dbReference type="EMBL" id="CAJ1960542.1"/>
    </source>
</evidence>
<dbReference type="EMBL" id="OY731403">
    <property type="protein sequence ID" value="CAJ1960542.1"/>
    <property type="molecule type" value="Genomic_DNA"/>
</dbReference>
<dbReference type="Gramene" id="rna-AYBTSS11_LOCUS18249">
    <property type="protein sequence ID" value="CAJ1960542.1"/>
    <property type="gene ID" value="gene-AYBTSS11_LOCUS18249"/>
</dbReference>
<accession>A0AA86SYX2</accession>
<evidence type="ECO:0000256" key="1">
    <source>
        <dbReference type="SAM" id="MobiDB-lite"/>
    </source>
</evidence>
<proteinExistence type="predicted"/>
<protein>
    <submittedName>
        <fullName evidence="2">Uncharacterized protein</fullName>
    </submittedName>
</protein>
<gene>
    <name evidence="2" type="ORF">AYBTSS11_LOCUS18249</name>
</gene>
<organism evidence="2 3">
    <name type="scientific">Sphenostylis stenocarpa</name>
    <dbReference type="NCBI Taxonomy" id="92480"/>
    <lineage>
        <taxon>Eukaryota</taxon>
        <taxon>Viridiplantae</taxon>
        <taxon>Streptophyta</taxon>
        <taxon>Embryophyta</taxon>
        <taxon>Tracheophyta</taxon>
        <taxon>Spermatophyta</taxon>
        <taxon>Magnoliopsida</taxon>
        <taxon>eudicotyledons</taxon>
        <taxon>Gunneridae</taxon>
        <taxon>Pentapetalae</taxon>
        <taxon>rosids</taxon>
        <taxon>fabids</taxon>
        <taxon>Fabales</taxon>
        <taxon>Fabaceae</taxon>
        <taxon>Papilionoideae</taxon>
        <taxon>50 kb inversion clade</taxon>
        <taxon>NPAAA clade</taxon>
        <taxon>indigoferoid/millettioid clade</taxon>
        <taxon>Phaseoleae</taxon>
        <taxon>Sphenostylis</taxon>
    </lineage>
</organism>
<keyword evidence="3" id="KW-1185">Reference proteome</keyword>
<evidence type="ECO:0000313" key="3">
    <source>
        <dbReference type="Proteomes" id="UP001189624"/>
    </source>
</evidence>
<sequence length="91" mass="10029">MERKAMPLFPELRLPPVRESGWDDRWRGSGAAGFMAGHGGDPPEDSDTQLGRGPRGIGKFALPNTVPQIQEVTNGTRKNQGQQNWCVSEVR</sequence>
<dbReference type="AlphaFoldDB" id="A0AA86SYX2"/>